<dbReference type="UniPathway" id="UPA01068">
    <property type="reaction ID" value="UER00304"/>
</dbReference>
<dbReference type="GO" id="GO:0010181">
    <property type="term" value="F:FMN binding"/>
    <property type="evidence" value="ECO:0007669"/>
    <property type="project" value="InterPro"/>
</dbReference>
<dbReference type="STRING" id="296587.C1E5H0"/>
<dbReference type="InterPro" id="IPR012349">
    <property type="entry name" value="Split_barrel_FMN-bd"/>
</dbReference>
<dbReference type="OMA" id="SEICWYF"/>
<dbReference type="Pfam" id="PF12766">
    <property type="entry name" value="Pyridox_oxase_2"/>
    <property type="match status" value="1"/>
</dbReference>
<feature type="domain" description="Pyridoxamine 5'-phosphate oxidase Alr4036 family FMN-binding" evidence="1">
    <location>
        <begin position="3"/>
        <end position="77"/>
    </location>
</feature>
<dbReference type="FunCoup" id="C1E5H0">
    <property type="interactions" value="735"/>
</dbReference>
<evidence type="ECO:0000259" key="1">
    <source>
        <dbReference type="Pfam" id="PF12766"/>
    </source>
</evidence>
<proteinExistence type="predicted"/>
<gene>
    <name evidence="2" type="ORF">MICPUN_97336</name>
</gene>
<dbReference type="RefSeq" id="XP_002502370.1">
    <property type="nucleotide sequence ID" value="XM_002502324.1"/>
</dbReference>
<dbReference type="Gene3D" id="2.30.110.10">
    <property type="entry name" value="Electron Transport, Fmn-binding Protein, Chain A"/>
    <property type="match status" value="1"/>
</dbReference>
<keyword evidence="3" id="KW-1185">Reference proteome</keyword>
<sequence length="177" mass="20262">MPYVKYFQMATVKPDGRPANRTVVYRGFLGDTPDITMVTDLRSGKVQEIRANPAGEFAWYMPETRDQFRIAGDLTVVAHDSATMQKERQEAWAKMSPGGRAQFAWPVPGFPRLDDENPDAFDIPEELISDPNAVLENFCLVVMRVDEVDHLSLRKNRRWHHTRKGGTDEWETVEVNP</sequence>
<protein>
    <recommendedName>
        <fullName evidence="1">Pyridoxamine 5'-phosphate oxidase Alr4036 family FMN-binding domain-containing protein</fullName>
    </recommendedName>
</protein>
<accession>C1E5H0</accession>
<dbReference type="InParanoid" id="C1E5H0"/>
<organism evidence="2 3">
    <name type="scientific">Micromonas commoda (strain RCC299 / NOUM17 / CCMP2709)</name>
    <name type="common">Picoplanktonic green alga</name>
    <dbReference type="NCBI Taxonomy" id="296587"/>
    <lineage>
        <taxon>Eukaryota</taxon>
        <taxon>Viridiplantae</taxon>
        <taxon>Chlorophyta</taxon>
        <taxon>Mamiellophyceae</taxon>
        <taxon>Mamiellales</taxon>
        <taxon>Mamiellaceae</taxon>
        <taxon>Micromonas</taxon>
    </lineage>
</organism>
<dbReference type="EMBL" id="CP001326">
    <property type="protein sequence ID" value="ACO63628.1"/>
    <property type="molecule type" value="Genomic_DNA"/>
</dbReference>
<name>C1E5H0_MICCC</name>
<evidence type="ECO:0000313" key="3">
    <source>
        <dbReference type="Proteomes" id="UP000002009"/>
    </source>
</evidence>
<dbReference type="PANTHER" id="PTHR28243:SF1">
    <property type="entry name" value="PYRIDOXAMINE 5'-PHOSPHATE OXIDASE ALR4036 FAMILY FMN-BINDING DOMAIN-CONTAINING PROTEIN"/>
    <property type="match status" value="1"/>
</dbReference>
<dbReference type="Proteomes" id="UP000002009">
    <property type="component" value="Chromosome 5"/>
</dbReference>
<dbReference type="SUPFAM" id="SSF50475">
    <property type="entry name" value="FMN-binding split barrel"/>
    <property type="match status" value="1"/>
</dbReference>
<dbReference type="eggNOG" id="KOG4558">
    <property type="taxonomic scope" value="Eukaryota"/>
</dbReference>
<dbReference type="PANTHER" id="PTHR28243">
    <property type="entry name" value="AGL049CP"/>
    <property type="match status" value="1"/>
</dbReference>
<dbReference type="KEGG" id="mis:MICPUN_97336"/>
<dbReference type="AlphaFoldDB" id="C1E5H0"/>
<reference evidence="2 3" key="1">
    <citation type="journal article" date="2009" name="Science">
        <title>Green evolution and dynamic adaptations revealed by genomes of the marine picoeukaryotes Micromonas.</title>
        <authorList>
            <person name="Worden A.Z."/>
            <person name="Lee J.H."/>
            <person name="Mock T."/>
            <person name="Rouze P."/>
            <person name="Simmons M.P."/>
            <person name="Aerts A.L."/>
            <person name="Allen A.E."/>
            <person name="Cuvelier M.L."/>
            <person name="Derelle E."/>
            <person name="Everett M.V."/>
            <person name="Foulon E."/>
            <person name="Grimwood J."/>
            <person name="Gundlach H."/>
            <person name="Henrissat B."/>
            <person name="Napoli C."/>
            <person name="McDonald S.M."/>
            <person name="Parker M.S."/>
            <person name="Rombauts S."/>
            <person name="Salamov A."/>
            <person name="Von Dassow P."/>
            <person name="Badger J.H."/>
            <person name="Coutinho P.M."/>
            <person name="Demir E."/>
            <person name="Dubchak I."/>
            <person name="Gentemann C."/>
            <person name="Eikrem W."/>
            <person name="Gready J.E."/>
            <person name="John U."/>
            <person name="Lanier W."/>
            <person name="Lindquist E.A."/>
            <person name="Lucas S."/>
            <person name="Mayer K.F."/>
            <person name="Moreau H."/>
            <person name="Not F."/>
            <person name="Otillar R."/>
            <person name="Panaud O."/>
            <person name="Pangilinan J."/>
            <person name="Paulsen I."/>
            <person name="Piegu B."/>
            <person name="Poliakov A."/>
            <person name="Robbens S."/>
            <person name="Schmutz J."/>
            <person name="Toulza E."/>
            <person name="Wyss T."/>
            <person name="Zelensky A."/>
            <person name="Zhou K."/>
            <person name="Armbrust E.V."/>
            <person name="Bhattacharya D."/>
            <person name="Goodenough U.W."/>
            <person name="Van de Peer Y."/>
            <person name="Grigoriev I.V."/>
        </authorList>
    </citation>
    <scope>NUCLEOTIDE SEQUENCE [LARGE SCALE GENOMIC DNA]</scope>
    <source>
        <strain evidence="3">RCC299 / NOUM17</strain>
    </source>
</reference>
<evidence type="ECO:0000313" key="2">
    <source>
        <dbReference type="EMBL" id="ACO63628.1"/>
    </source>
</evidence>
<dbReference type="OrthoDB" id="497788at2759"/>
<dbReference type="InterPro" id="IPR024624">
    <property type="entry name" value="Pyridox_Oxase_Alr4036_FMN-bd"/>
</dbReference>
<dbReference type="GeneID" id="8243656"/>